<evidence type="ECO:0000313" key="3">
    <source>
        <dbReference type="EMBL" id="NOK07858.1"/>
    </source>
</evidence>
<organism evidence="3 4">
    <name type="scientific">Corallococcus exercitus</name>
    <dbReference type="NCBI Taxonomy" id="2316736"/>
    <lineage>
        <taxon>Bacteria</taxon>
        <taxon>Pseudomonadati</taxon>
        <taxon>Myxococcota</taxon>
        <taxon>Myxococcia</taxon>
        <taxon>Myxococcales</taxon>
        <taxon>Cystobacterineae</taxon>
        <taxon>Myxococcaceae</taxon>
        <taxon>Corallococcus</taxon>
    </lineage>
</organism>
<dbReference type="CDD" id="cd00267">
    <property type="entry name" value="ABC_ATPase"/>
    <property type="match status" value="1"/>
</dbReference>
<dbReference type="InterPro" id="IPR003959">
    <property type="entry name" value="ATPase_AAA_core"/>
</dbReference>
<sequence length="629" mass="69765">MQITAVKLPENYLGLGMKRTTMDRLGSMVVLAGPNGGGKSRVLQSVYHAVMSYPLPEREQQLRHEVAIRQERLSNLQLKLRVATQELPLASLKSQINDQERTLQVREEALAGLALVDFKGLRNEKPIHHYVPRPVDFVDPFAQSRHSALAAADQVRNDVGFEPLRNGCLAYIDSVQDRWFQATHPQVTSSEDEKALAVSEYERLCDDLKKLLGAQLDRNLDGAPTLWGRSIPKAGLSDGQRLLLQLAVALHAQGTKLSEAVLLLDEPETHLHPAAVIDVLETLRKATPNGQLWIATHALPVLAWAPTESLWFVREGHTKWAGREPEMVLSGLLGDAYGRERLEAFLQLPAQLASNRFAADCLLAPTVVMTGGDDPQLRQIRDAILKLQRPGRPLRILDFGAGKGRLLAALREAHSDVRPFAEVIDYRAFDAISADSEHCSSLIDTAYGKGASAERYFSQYAELEAQLDPGSVDVAVLCNVLHEVAPSQWPSLLGPDSALARRLRPDGFLLIVEDIHIPVGEKAHRHGFLLLDTFPLKGLFAWREADASIQFAAEREGRLKAWLVPASLLQRVSSATRTEALRRLQRQARDELQKLREEATSYRNGQLHGLWTQLFANASLALEEFGTTA</sequence>
<dbReference type="GO" id="GO:0005524">
    <property type="term" value="F:ATP binding"/>
    <property type="evidence" value="ECO:0007669"/>
    <property type="project" value="InterPro"/>
</dbReference>
<dbReference type="SUPFAM" id="SSF53335">
    <property type="entry name" value="S-adenosyl-L-methionine-dependent methyltransferases"/>
    <property type="match status" value="1"/>
</dbReference>
<dbReference type="Pfam" id="PF13304">
    <property type="entry name" value="AAA_21"/>
    <property type="match status" value="1"/>
</dbReference>
<feature type="domain" description="ATPase AAA-type core" evidence="2">
    <location>
        <begin position="228"/>
        <end position="298"/>
    </location>
</feature>
<accession>A0A7Y4JMR7</accession>
<dbReference type="PANTHER" id="PTHR32182:SF22">
    <property type="entry name" value="ATP-DEPENDENT ENDONUCLEASE, OLD FAMILY-RELATED"/>
    <property type="match status" value="1"/>
</dbReference>
<dbReference type="InterPro" id="IPR027417">
    <property type="entry name" value="P-loop_NTPase"/>
</dbReference>
<comment type="caution">
    <text evidence="3">The sequence shown here is derived from an EMBL/GenBank/DDBJ whole genome shotgun (WGS) entry which is preliminary data.</text>
</comment>
<name>A0A7Y4JMR7_9BACT</name>
<dbReference type="Gene3D" id="3.40.50.300">
    <property type="entry name" value="P-loop containing nucleotide triphosphate hydrolases"/>
    <property type="match status" value="1"/>
</dbReference>
<protein>
    <submittedName>
        <fullName evidence="3">AAA family ATPase</fullName>
    </submittedName>
</protein>
<dbReference type="Gene3D" id="3.40.50.150">
    <property type="entry name" value="Vaccinia Virus protein VP39"/>
    <property type="match status" value="1"/>
</dbReference>
<dbReference type="GO" id="GO:0000731">
    <property type="term" value="P:DNA synthesis involved in DNA repair"/>
    <property type="evidence" value="ECO:0007669"/>
    <property type="project" value="TreeGrafter"/>
</dbReference>
<proteinExistence type="predicted"/>
<dbReference type="AlphaFoldDB" id="A0A7Y4JMR7"/>
<evidence type="ECO:0000259" key="2">
    <source>
        <dbReference type="Pfam" id="PF13304"/>
    </source>
</evidence>
<keyword evidence="1" id="KW-0175">Coiled coil</keyword>
<dbReference type="InterPro" id="IPR029063">
    <property type="entry name" value="SAM-dependent_MTases_sf"/>
</dbReference>
<gene>
    <name evidence="3" type="ORF">HNS30_02210</name>
</gene>
<dbReference type="SUPFAM" id="SSF52540">
    <property type="entry name" value="P-loop containing nucleoside triphosphate hydrolases"/>
    <property type="match status" value="1"/>
</dbReference>
<evidence type="ECO:0000256" key="1">
    <source>
        <dbReference type="SAM" id="Coils"/>
    </source>
</evidence>
<dbReference type="Proteomes" id="UP000528460">
    <property type="component" value="Unassembled WGS sequence"/>
</dbReference>
<feature type="coiled-coil region" evidence="1">
    <location>
        <begin position="578"/>
        <end position="605"/>
    </location>
</feature>
<reference evidence="3 4" key="1">
    <citation type="submission" date="2020-05" db="EMBL/GenBank/DDBJ databases">
        <authorList>
            <person name="Whitworth D."/>
        </authorList>
    </citation>
    <scope>NUCLEOTIDE SEQUENCE [LARGE SCALE GENOMIC DNA]</scope>
    <source>
        <strain evidence="3 4">CA046A</strain>
    </source>
</reference>
<dbReference type="Pfam" id="PF13489">
    <property type="entry name" value="Methyltransf_23"/>
    <property type="match status" value="1"/>
</dbReference>
<dbReference type="EMBL" id="JABFJW010000009">
    <property type="protein sequence ID" value="NOK07858.1"/>
    <property type="molecule type" value="Genomic_DNA"/>
</dbReference>
<dbReference type="RefSeq" id="WP_171412130.1">
    <property type="nucleotide sequence ID" value="NZ_JABFJW010000009.1"/>
</dbReference>
<dbReference type="GO" id="GO:0006302">
    <property type="term" value="P:double-strand break repair"/>
    <property type="evidence" value="ECO:0007669"/>
    <property type="project" value="TreeGrafter"/>
</dbReference>
<evidence type="ECO:0000313" key="4">
    <source>
        <dbReference type="Proteomes" id="UP000528460"/>
    </source>
</evidence>
<dbReference type="GO" id="GO:0016887">
    <property type="term" value="F:ATP hydrolysis activity"/>
    <property type="evidence" value="ECO:0007669"/>
    <property type="project" value="InterPro"/>
</dbReference>
<dbReference type="PANTHER" id="PTHR32182">
    <property type="entry name" value="DNA REPLICATION AND REPAIR PROTEIN RECF"/>
    <property type="match status" value="1"/>
</dbReference>
<dbReference type="CDD" id="cd02440">
    <property type="entry name" value="AdoMet_MTases"/>
    <property type="match status" value="1"/>
</dbReference>